<evidence type="ECO:0000313" key="2">
    <source>
        <dbReference type="EMBL" id="RAI03742.1"/>
    </source>
</evidence>
<proteinExistence type="predicted"/>
<sequence>MKVLTVDPGDPFLPTLAARLADGTLWPDGLPDDPLALADATVYLPTRRAARALATAILEAAPTRATVLPRIEALGDPEEEPEGRPGVMSSLEARVVLARLVTAWAGAIQTGDPTIRPLVSTSGPDTVRLAGDLLALLDQVETQEADWRDLPGLVQRTDLAEHWKITTDFLTIATEAWPAHLDAARKITEAAARRADAEAAERRIAEARGPIIVAGSTGSIPATRRLIAAIARSPWGVVVLPGFDRAASPADWGALAEAHDAPGHVQYGMKQLVDALGLAPDAVGRLAPAGPSATPPTRTAALSAALRPAPATGAWRDDRHTIDLADAFGGLTLVEAADEREEAAAIALAMRQSVALGETVALITPHRALARRVTHHLRIWDIRVDDSGGEPLAVTPAGVLARLIAATASGGSAAEWLALLKHDGARFEAERGATAAVERLLRGPRIAPGRMLDAMASLGEAAAALAGAIRTVYAPLLTLGAGRATVGAFAEATRTVFEAVADPTLGSRDAVVAMLAEVAVRHELTIPAADWPATFEALLDGIVVRARPLDDAVRILGPLEARLQSFDHAVLGGLNEGTWPASPDPGPWMSRGMMGAFGIDLPERRIGLSAHDFFTAAHQPRVTLTRARKAAGEPTVASRWWQRLAAFAGEAADLARARGAELTAWAAMLEQRPATPGAPRPFPKPPVAVRPTSFSVTEIARLVRDPYAIYARHVLGLDPLDPLDQEPGAGDRGELFHEVLARFIGNGDHRQPDAEARFSAIVDAALRELAFAPEAQALWGARLRYLAPFVIAAERERADRADRSLVEVKARTDLAGGPTLRGRIDRIDLGAAGAEIIDYKTGSPPTGKQVQTFLEPQLPLEAVLLRAGAVEGAPADLPLTGLAYVAIGAGRNPVHWSGVAGDDAAALADEARGRLIALHTLYQSEEQGYLSRARPMRESDVGDYDHLARSAEWQNE</sequence>
<dbReference type="InterPro" id="IPR011604">
    <property type="entry name" value="PDDEXK-like_dom_sf"/>
</dbReference>
<dbReference type="RefSeq" id="WP_111342701.1">
    <property type="nucleotide sequence ID" value="NZ_QHHQ01000001.1"/>
</dbReference>
<evidence type="ECO:0000313" key="3">
    <source>
        <dbReference type="Proteomes" id="UP000249590"/>
    </source>
</evidence>
<dbReference type="Gene3D" id="3.90.320.10">
    <property type="match status" value="1"/>
</dbReference>
<protein>
    <submittedName>
        <fullName evidence="2">Double-strand break repair protein AddB</fullName>
    </submittedName>
</protein>
<feature type="domain" description="PD-(D/E)XK endonuclease-like" evidence="1">
    <location>
        <begin position="693"/>
        <end position="889"/>
    </location>
</feature>
<dbReference type="InterPro" id="IPR027417">
    <property type="entry name" value="P-loop_NTPase"/>
</dbReference>
<dbReference type="AlphaFoldDB" id="A0A8B2P3P1"/>
<evidence type="ECO:0000259" key="1">
    <source>
        <dbReference type="Pfam" id="PF12705"/>
    </source>
</evidence>
<reference evidence="2 3" key="1">
    <citation type="submission" date="2018-05" db="EMBL/GenBank/DDBJ databases">
        <title>Acuticoccus sediminis sp. nov., isolated from deep-sea sediment of Indian Ocean.</title>
        <authorList>
            <person name="Liu X."/>
            <person name="Lai Q."/>
            <person name="Du Y."/>
            <person name="Sun F."/>
            <person name="Zhang X."/>
            <person name="Wang S."/>
            <person name="Shao Z."/>
        </authorList>
    </citation>
    <scope>NUCLEOTIDE SEQUENCE [LARGE SCALE GENOMIC DNA]</scope>
    <source>
        <strain evidence="2 3">PTG4-2</strain>
    </source>
</reference>
<dbReference type="EMBL" id="QHHQ01000001">
    <property type="protein sequence ID" value="RAI03742.1"/>
    <property type="molecule type" value="Genomic_DNA"/>
</dbReference>
<dbReference type="SUPFAM" id="SSF52540">
    <property type="entry name" value="P-loop containing nucleoside triphosphate hydrolases"/>
    <property type="match status" value="1"/>
</dbReference>
<dbReference type="Proteomes" id="UP000249590">
    <property type="component" value="Unassembled WGS sequence"/>
</dbReference>
<dbReference type="InterPro" id="IPR038726">
    <property type="entry name" value="PDDEXK_AddAB-type"/>
</dbReference>
<dbReference type="Pfam" id="PF12705">
    <property type="entry name" value="PDDEXK_1"/>
    <property type="match status" value="1"/>
</dbReference>
<name>A0A8B2P3P1_9HYPH</name>
<gene>
    <name evidence="2" type="ORF">DLJ53_04490</name>
</gene>
<comment type="caution">
    <text evidence="2">The sequence shown here is derived from an EMBL/GenBank/DDBJ whole genome shotgun (WGS) entry which is preliminary data.</text>
</comment>
<keyword evidence="3" id="KW-1185">Reference proteome</keyword>
<organism evidence="2 3">
    <name type="scientific">Acuticoccus sediminis</name>
    <dbReference type="NCBI Taxonomy" id="2184697"/>
    <lineage>
        <taxon>Bacteria</taxon>
        <taxon>Pseudomonadati</taxon>
        <taxon>Pseudomonadota</taxon>
        <taxon>Alphaproteobacteria</taxon>
        <taxon>Hyphomicrobiales</taxon>
        <taxon>Amorphaceae</taxon>
        <taxon>Acuticoccus</taxon>
    </lineage>
</organism>
<dbReference type="OrthoDB" id="9780606at2"/>
<accession>A0A8B2P3P1</accession>